<evidence type="ECO:0000313" key="2">
    <source>
        <dbReference type="Proteomes" id="UP000030687"/>
    </source>
</evidence>
<keyword evidence="2" id="KW-1185">Reference proteome</keyword>
<dbReference type="KEGG" id="cic:CICLE_v10023093mg"/>
<name>V4TUC8_CITCL</name>
<dbReference type="EMBL" id="KI536661">
    <property type="protein sequence ID" value="ESR55345.1"/>
    <property type="molecule type" value="Genomic_DNA"/>
</dbReference>
<proteinExistence type="predicted"/>
<gene>
    <name evidence="1" type="ORF">CICLE_v10023093mg</name>
</gene>
<protein>
    <submittedName>
        <fullName evidence="1">Uncharacterized protein</fullName>
    </submittedName>
</protein>
<dbReference type="Gramene" id="ESR55345">
    <property type="protein sequence ID" value="ESR55345"/>
    <property type="gene ID" value="CICLE_v10023093mg"/>
</dbReference>
<dbReference type="Proteomes" id="UP000030687">
    <property type="component" value="Unassembled WGS sequence"/>
</dbReference>
<sequence length="87" mass="10006">MEAWSGVFGNISAVDETLKKCLQFLRPKYTSEREKKLSVSIQNWNMAIWCKHTYLVTGSVNLNFTQFLQLSDFGTHIGARKSKEIYA</sequence>
<evidence type="ECO:0000313" key="1">
    <source>
        <dbReference type="EMBL" id="ESR55345.1"/>
    </source>
</evidence>
<reference evidence="1 2" key="1">
    <citation type="submission" date="2013-10" db="EMBL/GenBank/DDBJ databases">
        <authorList>
            <consortium name="International Citrus Genome Consortium"/>
            <person name="Jenkins J."/>
            <person name="Schmutz J."/>
            <person name="Prochnik S."/>
            <person name="Rokhsar D."/>
            <person name="Gmitter F."/>
            <person name="Ollitrault P."/>
            <person name="Machado M."/>
            <person name="Talon M."/>
            <person name="Wincker P."/>
            <person name="Jaillon O."/>
            <person name="Morgante M."/>
        </authorList>
    </citation>
    <scope>NUCLEOTIDE SEQUENCE</scope>
    <source>
        <strain evidence="2">cv. Clemenules</strain>
    </source>
</reference>
<accession>V4TUC8</accession>
<dbReference type="AlphaFoldDB" id="V4TUC8"/>
<dbReference type="InParanoid" id="V4TUC8"/>
<organism evidence="1 2">
    <name type="scientific">Citrus clementina</name>
    <name type="common">Clementine</name>
    <name type="synonym">Citrus deliciosa x Citrus sinensis</name>
    <dbReference type="NCBI Taxonomy" id="85681"/>
    <lineage>
        <taxon>Eukaryota</taxon>
        <taxon>Viridiplantae</taxon>
        <taxon>Streptophyta</taxon>
        <taxon>Embryophyta</taxon>
        <taxon>Tracheophyta</taxon>
        <taxon>Spermatophyta</taxon>
        <taxon>Magnoliopsida</taxon>
        <taxon>eudicotyledons</taxon>
        <taxon>Gunneridae</taxon>
        <taxon>Pentapetalae</taxon>
        <taxon>rosids</taxon>
        <taxon>malvids</taxon>
        <taxon>Sapindales</taxon>
        <taxon>Rutaceae</taxon>
        <taxon>Aurantioideae</taxon>
        <taxon>Citrus</taxon>
    </lineage>
</organism>